<feature type="DNA-binding region" description="H-T-H motif" evidence="5">
    <location>
        <begin position="33"/>
        <end position="52"/>
    </location>
</feature>
<dbReference type="InterPro" id="IPR039538">
    <property type="entry name" value="BetI_C"/>
</dbReference>
<keyword evidence="3 5" id="KW-0238">DNA-binding</keyword>
<evidence type="ECO:0000256" key="3">
    <source>
        <dbReference type="ARBA" id="ARBA00023125"/>
    </source>
</evidence>
<reference evidence="9" key="1">
    <citation type="journal article" date="2019" name="Int. J. Syst. Evol. Microbiol.">
        <title>The Global Catalogue of Microorganisms (GCM) 10K type strain sequencing project: providing services to taxonomists for standard genome sequencing and annotation.</title>
        <authorList>
            <consortium name="The Broad Institute Genomics Platform"/>
            <consortium name="The Broad Institute Genome Sequencing Center for Infectious Disease"/>
            <person name="Wu L."/>
            <person name="Ma J."/>
        </authorList>
    </citation>
    <scope>NUCLEOTIDE SEQUENCE [LARGE SCALE GENOMIC DNA]</scope>
    <source>
        <strain evidence="9">PCU 347</strain>
    </source>
</reference>
<proteinExistence type="predicted"/>
<dbReference type="RefSeq" id="WP_381744795.1">
    <property type="nucleotide sequence ID" value="NZ_JBHSDP010000031.1"/>
</dbReference>
<dbReference type="InterPro" id="IPR001647">
    <property type="entry name" value="HTH_TetR"/>
</dbReference>
<dbReference type="Gene3D" id="1.10.357.10">
    <property type="entry name" value="Tetracycline Repressor, domain 2"/>
    <property type="match status" value="1"/>
</dbReference>
<dbReference type="Pfam" id="PF00440">
    <property type="entry name" value="TetR_N"/>
    <property type="match status" value="1"/>
</dbReference>
<gene>
    <name evidence="8" type="ORF">ACFPC0_38085</name>
</gene>
<dbReference type="PANTHER" id="PTHR30055:SF241">
    <property type="entry name" value="TRANSCRIPTIONAL REGULATORY PROTEIN"/>
    <property type="match status" value="1"/>
</dbReference>
<dbReference type="SUPFAM" id="SSF46689">
    <property type="entry name" value="Homeodomain-like"/>
    <property type="match status" value="1"/>
</dbReference>
<name>A0ABV8TSW4_9ACTN</name>
<keyword evidence="2" id="KW-0805">Transcription regulation</keyword>
<evidence type="ECO:0000256" key="4">
    <source>
        <dbReference type="ARBA" id="ARBA00023163"/>
    </source>
</evidence>
<dbReference type="InterPro" id="IPR009057">
    <property type="entry name" value="Homeodomain-like_sf"/>
</dbReference>
<feature type="region of interest" description="Disordered" evidence="6">
    <location>
        <begin position="199"/>
        <end position="224"/>
    </location>
</feature>
<dbReference type="InterPro" id="IPR050109">
    <property type="entry name" value="HTH-type_TetR-like_transc_reg"/>
</dbReference>
<keyword evidence="1" id="KW-0678">Repressor</keyword>
<dbReference type="PANTHER" id="PTHR30055">
    <property type="entry name" value="HTH-TYPE TRANSCRIPTIONAL REGULATOR RUTR"/>
    <property type="match status" value="1"/>
</dbReference>
<accession>A0ABV8TSW4</accession>
<evidence type="ECO:0000256" key="1">
    <source>
        <dbReference type="ARBA" id="ARBA00022491"/>
    </source>
</evidence>
<keyword evidence="4" id="KW-0804">Transcription</keyword>
<dbReference type="PRINTS" id="PR00455">
    <property type="entry name" value="HTHTETR"/>
</dbReference>
<dbReference type="SUPFAM" id="SSF48498">
    <property type="entry name" value="Tetracyclin repressor-like, C-terminal domain"/>
    <property type="match status" value="1"/>
</dbReference>
<evidence type="ECO:0000259" key="7">
    <source>
        <dbReference type="PROSITE" id="PS50977"/>
    </source>
</evidence>
<comment type="caution">
    <text evidence="8">The sequence shown here is derived from an EMBL/GenBank/DDBJ whole genome shotgun (WGS) entry which is preliminary data.</text>
</comment>
<feature type="domain" description="HTH tetR-type" evidence="7">
    <location>
        <begin position="10"/>
        <end position="70"/>
    </location>
</feature>
<dbReference type="InterPro" id="IPR036271">
    <property type="entry name" value="Tet_transcr_reg_TetR-rel_C_sf"/>
</dbReference>
<protein>
    <submittedName>
        <fullName evidence="8">TetR/AcrR family transcriptional regulator</fullName>
    </submittedName>
</protein>
<evidence type="ECO:0000256" key="2">
    <source>
        <dbReference type="ARBA" id="ARBA00023015"/>
    </source>
</evidence>
<organism evidence="8 9">
    <name type="scientific">Streptomyces andamanensis</name>
    <dbReference type="NCBI Taxonomy" id="1565035"/>
    <lineage>
        <taxon>Bacteria</taxon>
        <taxon>Bacillati</taxon>
        <taxon>Actinomycetota</taxon>
        <taxon>Actinomycetes</taxon>
        <taxon>Kitasatosporales</taxon>
        <taxon>Streptomycetaceae</taxon>
        <taxon>Streptomyces</taxon>
    </lineage>
</organism>
<evidence type="ECO:0000256" key="6">
    <source>
        <dbReference type="SAM" id="MobiDB-lite"/>
    </source>
</evidence>
<dbReference type="Proteomes" id="UP001595824">
    <property type="component" value="Unassembled WGS sequence"/>
</dbReference>
<sequence>MPKSPTKRRPRTVASLLESALALFTEKGFHATSVSDIVERAGLTRGAFYSNYRDKEELFLALYDAHTDRLLARLEETAAGLDPRADPVAQFLDRIAERPEERRWFVVSMEFTLHAARSPETARALAAHEERLTEGLSRLVLRALSATGRRPSVPAEDLTRLIVALSEGLTALQLIQSTRDGDVRGLSHRLVPHLIEALTEEAPRTTAPPARTPADDSVGGPFQG</sequence>
<keyword evidence="9" id="KW-1185">Reference proteome</keyword>
<evidence type="ECO:0000313" key="8">
    <source>
        <dbReference type="EMBL" id="MFC4333476.1"/>
    </source>
</evidence>
<dbReference type="PROSITE" id="PS50977">
    <property type="entry name" value="HTH_TETR_2"/>
    <property type="match status" value="1"/>
</dbReference>
<evidence type="ECO:0000313" key="9">
    <source>
        <dbReference type="Proteomes" id="UP001595824"/>
    </source>
</evidence>
<dbReference type="Pfam" id="PF13977">
    <property type="entry name" value="TetR_C_6"/>
    <property type="match status" value="1"/>
</dbReference>
<evidence type="ECO:0000256" key="5">
    <source>
        <dbReference type="PROSITE-ProRule" id="PRU00335"/>
    </source>
</evidence>
<dbReference type="EMBL" id="JBHSDP010000031">
    <property type="protein sequence ID" value="MFC4333476.1"/>
    <property type="molecule type" value="Genomic_DNA"/>
</dbReference>